<organism evidence="3 4">
    <name type="scientific">Plasmodium ovale</name>
    <name type="common">malaria parasite P. ovale</name>
    <dbReference type="NCBI Taxonomy" id="36330"/>
    <lineage>
        <taxon>Eukaryota</taxon>
        <taxon>Sar</taxon>
        <taxon>Alveolata</taxon>
        <taxon>Apicomplexa</taxon>
        <taxon>Aconoidasida</taxon>
        <taxon>Haemosporida</taxon>
        <taxon>Plasmodiidae</taxon>
        <taxon>Plasmodium</taxon>
        <taxon>Plasmodium (Plasmodium)</taxon>
    </lineage>
</organism>
<reference evidence="3 4" key="1">
    <citation type="submission" date="2016-06" db="EMBL/GenBank/DDBJ databases">
        <authorList>
            <consortium name="Pathogen Informatics"/>
        </authorList>
    </citation>
    <scope>NUCLEOTIDE SEQUENCE [LARGE SCALE GENOMIC DNA]</scope>
    <source>
        <strain evidence="3">PocGH01</strain>
    </source>
</reference>
<dbReference type="Proteomes" id="UP000242942">
    <property type="component" value="Chromosome 2"/>
</dbReference>
<dbReference type="VEuPathDB" id="PlasmoDB:POWCR01_020008300"/>
<keyword evidence="1" id="KW-1133">Transmembrane helix</keyword>
<keyword evidence="1" id="KW-0812">Transmembrane</keyword>
<proteinExistence type="predicted"/>
<feature type="domain" description="J" evidence="2">
    <location>
        <begin position="67"/>
        <end position="133"/>
    </location>
</feature>
<dbReference type="InterPro" id="IPR001623">
    <property type="entry name" value="DnaJ_domain"/>
</dbReference>
<evidence type="ECO:0000313" key="3">
    <source>
        <dbReference type="EMBL" id="SCA48220.1"/>
    </source>
</evidence>
<keyword evidence="4" id="KW-1185">Reference proteome</keyword>
<dbReference type="EMBL" id="LT594583">
    <property type="protein sequence ID" value="SCA48220.1"/>
    <property type="molecule type" value="Genomic_DNA"/>
</dbReference>
<evidence type="ECO:0000259" key="2">
    <source>
        <dbReference type="PROSITE" id="PS50076"/>
    </source>
</evidence>
<protein>
    <recommendedName>
        <fullName evidence="2">J domain-containing protein</fullName>
    </recommendedName>
</protein>
<dbReference type="InterPro" id="IPR036869">
    <property type="entry name" value="J_dom_sf"/>
</dbReference>
<evidence type="ECO:0000313" key="4">
    <source>
        <dbReference type="Proteomes" id="UP000242942"/>
    </source>
</evidence>
<accession>A0A1D3KWQ0</accession>
<dbReference type="AlphaFoldDB" id="A0A1D3KWQ0"/>
<evidence type="ECO:0000256" key="1">
    <source>
        <dbReference type="SAM" id="Phobius"/>
    </source>
</evidence>
<dbReference type="SUPFAM" id="SSF46565">
    <property type="entry name" value="Chaperone J-domain"/>
    <property type="match status" value="1"/>
</dbReference>
<gene>
    <name evidence="3" type="primary">PocGH01_02013600</name>
    <name evidence="3" type="ORF">POCGH01_02013600</name>
</gene>
<feature type="transmembrane region" description="Helical" evidence="1">
    <location>
        <begin position="174"/>
        <end position="196"/>
    </location>
</feature>
<name>A0A1D3KWQ0_PLAOA</name>
<dbReference type="VEuPathDB" id="PlasmoDB:PocGH01_02013600"/>
<dbReference type="PROSITE" id="PS50076">
    <property type="entry name" value="DNAJ_2"/>
    <property type="match status" value="1"/>
</dbReference>
<dbReference type="Gene3D" id="1.10.287.110">
    <property type="entry name" value="DnaJ domain"/>
    <property type="match status" value="1"/>
</dbReference>
<sequence>MFLYIKPYCRYVILRKCTKHTNGVKNYFLTTLFCNHLHNGTKGEKKAKNYFDHEKDHKLLKRLKRNEMEDMLGNNDEGNALKIKKKYLKLLRLYHPDTYMKEKNEEKKKVKEEIFLLVYNKYKNFRKQYDNLYKSEIIDEAIYENEEKKSERLERYRRYSEGKRNDANHKHVEVYILAGILITFVTVFFICAYLPLNISTTREEIYDNTESNEKVQMVSCFYNPVMKRYEYLSSGFIPPNPHQLYYFYKQNFPDLPVDEDILKLQRFEIIKLPKNRAKKCRLVYDLKTNELIFLKKKKKGENGKLKDKE</sequence>
<dbReference type="OrthoDB" id="376275at2759"/>
<keyword evidence="1" id="KW-0472">Membrane</keyword>